<reference evidence="2" key="1">
    <citation type="submission" date="2022-07" db="EMBL/GenBank/DDBJ databases">
        <title>Evaluation of T. orientalis genome assembly methods using nanopore sequencing and analysis of variation between genomes.</title>
        <authorList>
            <person name="Yam J."/>
            <person name="Micallef M.L."/>
            <person name="Liu M."/>
            <person name="Djordjevic S.P."/>
            <person name="Bogema D.R."/>
            <person name="Jenkins C."/>
        </authorList>
    </citation>
    <scope>NUCLEOTIDE SEQUENCE</scope>
    <source>
        <strain evidence="2">Goon Nure</strain>
    </source>
</reference>
<dbReference type="AlphaFoldDB" id="A0A976MDM9"/>
<dbReference type="GO" id="GO:0003924">
    <property type="term" value="F:GTPase activity"/>
    <property type="evidence" value="ECO:0007669"/>
    <property type="project" value="InterPro"/>
</dbReference>
<evidence type="ECO:0000313" key="2">
    <source>
        <dbReference type="EMBL" id="UKK01521.2"/>
    </source>
</evidence>
<evidence type="ECO:0000259" key="1">
    <source>
        <dbReference type="Pfam" id="PF00009"/>
    </source>
</evidence>
<proteinExistence type="predicted"/>
<dbReference type="PANTHER" id="PTHR11649">
    <property type="entry name" value="MSS1/TRME-RELATED GTP-BINDING PROTEIN"/>
    <property type="match status" value="1"/>
</dbReference>
<feature type="domain" description="Tr-type G" evidence="1">
    <location>
        <begin position="44"/>
        <end position="131"/>
    </location>
</feature>
<dbReference type="EMBL" id="CP056070">
    <property type="protein sequence ID" value="UKK01521.2"/>
    <property type="molecule type" value="Genomic_DNA"/>
</dbReference>
<dbReference type="SUPFAM" id="SSF52540">
    <property type="entry name" value="P-loop containing nucleoside triphosphate hydrolases"/>
    <property type="match status" value="1"/>
</dbReference>
<gene>
    <name evidence="2" type="ORF">MACK_002337</name>
</gene>
<dbReference type="PANTHER" id="PTHR11649:SF13">
    <property type="entry name" value="ENGB-TYPE G DOMAIN-CONTAINING PROTEIN"/>
    <property type="match status" value="1"/>
</dbReference>
<accession>A0A976MDM9</accession>
<dbReference type="InterPro" id="IPR000795">
    <property type="entry name" value="T_Tr_GTP-bd_dom"/>
</dbReference>
<organism evidence="2 3">
    <name type="scientific">Theileria orientalis</name>
    <dbReference type="NCBI Taxonomy" id="68886"/>
    <lineage>
        <taxon>Eukaryota</taxon>
        <taxon>Sar</taxon>
        <taxon>Alveolata</taxon>
        <taxon>Apicomplexa</taxon>
        <taxon>Aconoidasida</taxon>
        <taxon>Piroplasmida</taxon>
        <taxon>Theileriidae</taxon>
        <taxon>Theileria</taxon>
    </lineage>
</organism>
<name>A0A976MDM9_THEOR</name>
<dbReference type="InterPro" id="IPR027417">
    <property type="entry name" value="P-loop_NTPase"/>
</dbReference>
<protein>
    <recommendedName>
        <fullName evidence="1">Tr-type G domain-containing protein</fullName>
    </recommendedName>
</protein>
<dbReference type="Proteomes" id="UP000244811">
    <property type="component" value="Chromosome 3"/>
</dbReference>
<sequence>MPGYSSVSPADSDANFDKTSDINETRMIEFCLSYLQYRNNLVLTVILLDSHRGLTKEDLELINYCNHNKLKFLIVLNKCDLIKPIELTKKIQVIRNQLNIFKHQLFPIIPISSTKLQNLDQLRQILTDYISEIKIVHNEGSSVNKGIDNSAKVKVNSSNRTIDRAIDDGKIVSKINVGNKIDSNSNEKNDNIAIEPSFMYKLEGLTPIKIPVTDNYSLNLNKCGANEVKVDVGEDNLIKLNISNLDIISTNRDDEPLGNNLINCENNLIEEKKDLFKRKLSNYLFKRYRVSKLKLNTSYKRVFSLYKSKLINQTNIIAKFKK</sequence>
<dbReference type="Gene3D" id="3.40.50.300">
    <property type="entry name" value="P-loop containing nucleotide triphosphate hydrolases"/>
    <property type="match status" value="1"/>
</dbReference>
<evidence type="ECO:0000313" key="3">
    <source>
        <dbReference type="Proteomes" id="UP000244811"/>
    </source>
</evidence>
<dbReference type="Pfam" id="PF00009">
    <property type="entry name" value="GTP_EFTU"/>
    <property type="match status" value="1"/>
</dbReference>
<dbReference type="GO" id="GO:0005525">
    <property type="term" value="F:GTP binding"/>
    <property type="evidence" value="ECO:0007669"/>
    <property type="project" value="InterPro"/>
</dbReference>